<reference evidence="6" key="1">
    <citation type="journal article" date="2019" name="Int. J. Syst. Evol. Microbiol.">
        <title>The Global Catalogue of Microorganisms (GCM) 10K type strain sequencing project: providing services to taxonomists for standard genome sequencing and annotation.</title>
        <authorList>
            <consortium name="The Broad Institute Genomics Platform"/>
            <consortium name="The Broad Institute Genome Sequencing Center for Infectious Disease"/>
            <person name="Wu L."/>
            <person name="Ma J."/>
        </authorList>
    </citation>
    <scope>NUCLEOTIDE SEQUENCE [LARGE SCALE GENOMIC DNA]</scope>
    <source>
        <strain evidence="6">JCM 6833</strain>
    </source>
</reference>
<dbReference type="Gene3D" id="1.10.10.60">
    <property type="entry name" value="Homeodomain-like"/>
    <property type="match status" value="1"/>
</dbReference>
<organism evidence="5 6">
    <name type="scientific">Actinomadura fulvescens</name>
    <dbReference type="NCBI Taxonomy" id="46160"/>
    <lineage>
        <taxon>Bacteria</taxon>
        <taxon>Bacillati</taxon>
        <taxon>Actinomycetota</taxon>
        <taxon>Actinomycetes</taxon>
        <taxon>Streptosporangiales</taxon>
        <taxon>Thermomonosporaceae</taxon>
        <taxon>Actinomadura</taxon>
    </lineage>
</organism>
<proteinExistence type="predicted"/>
<evidence type="ECO:0000256" key="3">
    <source>
        <dbReference type="ARBA" id="ARBA00023163"/>
    </source>
</evidence>
<evidence type="ECO:0000259" key="4">
    <source>
        <dbReference type="PROSITE" id="PS01124"/>
    </source>
</evidence>
<dbReference type="PROSITE" id="PS01124">
    <property type="entry name" value="HTH_ARAC_FAMILY_2"/>
    <property type="match status" value="1"/>
</dbReference>
<comment type="caution">
    <text evidence="5">The sequence shown here is derived from an EMBL/GenBank/DDBJ whole genome shotgun (WGS) entry which is preliminary data.</text>
</comment>
<dbReference type="SUPFAM" id="SSF46689">
    <property type="entry name" value="Homeodomain-like"/>
    <property type="match status" value="2"/>
</dbReference>
<feature type="domain" description="HTH araC/xylS-type" evidence="4">
    <location>
        <begin position="217"/>
        <end position="319"/>
    </location>
</feature>
<evidence type="ECO:0000313" key="5">
    <source>
        <dbReference type="EMBL" id="GAA2614800.1"/>
    </source>
</evidence>
<dbReference type="Pfam" id="PF12833">
    <property type="entry name" value="HTH_18"/>
    <property type="match status" value="1"/>
</dbReference>
<gene>
    <name evidence="5" type="ORF">GCM10010411_57190</name>
</gene>
<dbReference type="Proteomes" id="UP001501509">
    <property type="component" value="Unassembled WGS sequence"/>
</dbReference>
<dbReference type="SMART" id="SM00342">
    <property type="entry name" value="HTH_ARAC"/>
    <property type="match status" value="1"/>
</dbReference>
<accession>A0ABP6CHH0</accession>
<protein>
    <recommendedName>
        <fullName evidence="4">HTH araC/xylS-type domain-containing protein</fullName>
    </recommendedName>
</protein>
<keyword evidence="3" id="KW-0804">Transcription</keyword>
<dbReference type="EMBL" id="BAAATD010000008">
    <property type="protein sequence ID" value="GAA2614800.1"/>
    <property type="molecule type" value="Genomic_DNA"/>
</dbReference>
<sequence length="319" mass="35179">MAATSTIPMVHTEFTTADVDMAHDYLRSAYADHAPRLSGDRDHFRFRATSTREDRFGVEFVAHSMELRTVVEPLGDLLIPHVLNGGLVMAGLNDDVRAGAGEELLVSPDSRLALRWEGSELGVLRLDTAAVIRVASELTDGRVRFPLSRPVSATRARYWRSVVRHVTRDFLSDQAALASPLIRAQIFRLLATTLLETFPIAMEQAPSRGTVRPAALRRAIAFIDAHADTDIGVAEVAAAARVGPRALQSAFQRHLGLTPTTYLRQVRLDRAHLDLQMADPTKGDTVAAIANTWGFAHHGRFANAYRKRYGRSPRDTLLS</sequence>
<dbReference type="PANTHER" id="PTHR46796">
    <property type="entry name" value="HTH-TYPE TRANSCRIPTIONAL ACTIVATOR RHAS-RELATED"/>
    <property type="match status" value="1"/>
</dbReference>
<dbReference type="InterPro" id="IPR009057">
    <property type="entry name" value="Homeodomain-like_sf"/>
</dbReference>
<keyword evidence="1" id="KW-0805">Transcription regulation</keyword>
<dbReference type="InterPro" id="IPR050204">
    <property type="entry name" value="AraC_XylS_family_regulators"/>
</dbReference>
<evidence type="ECO:0000313" key="6">
    <source>
        <dbReference type="Proteomes" id="UP001501509"/>
    </source>
</evidence>
<evidence type="ECO:0000256" key="2">
    <source>
        <dbReference type="ARBA" id="ARBA00023125"/>
    </source>
</evidence>
<keyword evidence="6" id="KW-1185">Reference proteome</keyword>
<evidence type="ECO:0000256" key="1">
    <source>
        <dbReference type="ARBA" id="ARBA00023015"/>
    </source>
</evidence>
<name>A0ABP6CHH0_9ACTN</name>
<dbReference type="InterPro" id="IPR018060">
    <property type="entry name" value="HTH_AraC"/>
</dbReference>
<keyword evidence="2" id="KW-0238">DNA-binding</keyword>